<feature type="region of interest" description="Disordered" evidence="1">
    <location>
        <begin position="62"/>
        <end position="89"/>
    </location>
</feature>
<evidence type="ECO:0000313" key="3">
    <source>
        <dbReference type="Proteomes" id="UP000027446"/>
    </source>
</evidence>
<dbReference type="EMBL" id="ARYH01000001">
    <property type="protein sequence ID" value="KCZ84911.1"/>
    <property type="molecule type" value="Genomic_DNA"/>
</dbReference>
<evidence type="ECO:0000256" key="1">
    <source>
        <dbReference type="SAM" id="MobiDB-lite"/>
    </source>
</evidence>
<gene>
    <name evidence="2" type="ORF">HAD_04490</name>
</gene>
<keyword evidence="3" id="KW-1185">Reference proteome</keyword>
<dbReference type="STRING" id="1280949.HAD_04490"/>
<dbReference type="Proteomes" id="UP000027446">
    <property type="component" value="Unassembled WGS sequence"/>
</dbReference>
<evidence type="ECO:0000313" key="2">
    <source>
        <dbReference type="EMBL" id="KCZ84911.1"/>
    </source>
</evidence>
<proteinExistence type="predicted"/>
<sequence length="89" mass="9463">MKLPLLTLALAASLAACTQVPREERGDPKVAANGEPLVCERVPIPGKIYPGKICMTEAQWAQHKNAGRDSTNSIQRRGLQTADPLANGG</sequence>
<reference evidence="2 3" key="1">
    <citation type="journal article" date="2014" name="Antonie Van Leeuwenhoek">
        <title>Hyphomonas beringensis sp. nov. and Hyphomonas chukchiensis sp. nov., isolated from surface seawater of the Bering Sea and Chukchi Sea.</title>
        <authorList>
            <person name="Li C."/>
            <person name="Lai Q."/>
            <person name="Li G."/>
            <person name="Dong C."/>
            <person name="Wang J."/>
            <person name="Liao Y."/>
            <person name="Shao Z."/>
        </authorList>
    </citation>
    <scope>NUCLEOTIDE SEQUENCE [LARGE SCALE GENOMIC DNA]</scope>
    <source>
        <strain evidence="2 3">MHS-3</strain>
    </source>
</reference>
<comment type="caution">
    <text evidence="2">The sequence shown here is derived from an EMBL/GenBank/DDBJ whole genome shotgun (WGS) entry which is preliminary data.</text>
</comment>
<dbReference type="RefSeq" id="WP_035569660.1">
    <property type="nucleotide sequence ID" value="NZ_ARYH01000001.1"/>
</dbReference>
<name>A0A069E8X9_9PROT</name>
<dbReference type="OrthoDB" id="7632026at2"/>
<dbReference type="PATRIC" id="fig|1280949.3.peg.917"/>
<dbReference type="PROSITE" id="PS51257">
    <property type="entry name" value="PROKAR_LIPOPROTEIN"/>
    <property type="match status" value="1"/>
</dbReference>
<evidence type="ECO:0008006" key="4">
    <source>
        <dbReference type="Google" id="ProtNLM"/>
    </source>
</evidence>
<organism evidence="2 3">
    <name type="scientific">Hyphomonas adhaerens MHS-3</name>
    <dbReference type="NCBI Taxonomy" id="1280949"/>
    <lineage>
        <taxon>Bacteria</taxon>
        <taxon>Pseudomonadati</taxon>
        <taxon>Pseudomonadota</taxon>
        <taxon>Alphaproteobacteria</taxon>
        <taxon>Hyphomonadales</taxon>
        <taxon>Hyphomonadaceae</taxon>
        <taxon>Hyphomonas</taxon>
    </lineage>
</organism>
<dbReference type="AlphaFoldDB" id="A0A069E8X9"/>
<accession>A0A069E8X9</accession>
<protein>
    <recommendedName>
        <fullName evidence="4">Lipoprotein</fullName>
    </recommendedName>
</protein>